<dbReference type="PANTHER" id="PTHR43630:SF2">
    <property type="entry name" value="GLYCOSYLTRANSFERASE"/>
    <property type="match status" value="1"/>
</dbReference>
<name>A0A410QHI5_9FIRM</name>
<dbReference type="AlphaFoldDB" id="A0A410QHI5"/>
<evidence type="ECO:0000313" key="3">
    <source>
        <dbReference type="Proteomes" id="UP000287969"/>
    </source>
</evidence>
<dbReference type="GO" id="GO:0016740">
    <property type="term" value="F:transferase activity"/>
    <property type="evidence" value="ECO:0007669"/>
    <property type="project" value="UniProtKB-KW"/>
</dbReference>
<dbReference type="OrthoDB" id="9815923at2"/>
<dbReference type="Proteomes" id="UP000287969">
    <property type="component" value="Chromosome"/>
</dbReference>
<reference evidence="3" key="1">
    <citation type="submission" date="2019-01" db="EMBL/GenBank/DDBJ databases">
        <title>Draft genomes of a novel of Sporanaerobacter strains.</title>
        <authorList>
            <person name="Ma S."/>
        </authorList>
    </citation>
    <scope>NUCLEOTIDE SEQUENCE [LARGE SCALE GENOMIC DNA]</scope>
    <source>
        <strain evidence="3">NJN-17</strain>
    </source>
</reference>
<sequence length="354" mass="41808">MIAKNEEDVLYRCLNSVARAVDEIVIVDTGSTDKTKDIAQNFNAHIYDFPWEDDFSKARNFSFGKATKDYILWMDADDIMKEEDMRELIDLKSKFDTTIDSVTMNYVLEEDEDGNSVFSLRRNRLVKRANNYMWIGAVHEYLNVYGNIINSNISIYHKKVKNSGDRNLKIYENRLKNGEMFNTRDIFYYGNELYYNNFIPKAIAQYKKFLETEDGWVEDKKTACANLADCFYRIGDFKNELRYSFKSFEYGIPRADFCCRVGYHFLNNKQYDEAIFWYSLATNLPLEENSWGLINNICFTWLPHIQLCVCYSAKEEYEKAYRHNKIAEKYAPNSNMVKQNKMFLEKVLSISSRL</sequence>
<dbReference type="PANTHER" id="PTHR43630">
    <property type="entry name" value="POLY-BETA-1,6-N-ACETYL-D-GLUCOSAMINE SYNTHASE"/>
    <property type="match status" value="1"/>
</dbReference>
<dbReference type="InterPro" id="IPR011990">
    <property type="entry name" value="TPR-like_helical_dom_sf"/>
</dbReference>
<feature type="domain" description="Glycosyltransferase 2-like" evidence="1">
    <location>
        <begin position="1"/>
        <end position="98"/>
    </location>
</feature>
<dbReference type="InterPro" id="IPR029044">
    <property type="entry name" value="Nucleotide-diphossugar_trans"/>
</dbReference>
<proteinExistence type="predicted"/>
<keyword evidence="3" id="KW-1185">Reference proteome</keyword>
<dbReference type="Gene3D" id="1.25.40.10">
    <property type="entry name" value="Tetratricopeptide repeat domain"/>
    <property type="match status" value="1"/>
</dbReference>
<dbReference type="KEGG" id="spoa:EQM13_06095"/>
<dbReference type="SUPFAM" id="SSF53448">
    <property type="entry name" value="Nucleotide-diphospho-sugar transferases"/>
    <property type="match status" value="1"/>
</dbReference>
<accession>A0A410QHI5</accession>
<gene>
    <name evidence="2" type="ORF">EQM13_06095</name>
</gene>
<dbReference type="InterPro" id="IPR001173">
    <property type="entry name" value="Glyco_trans_2-like"/>
</dbReference>
<dbReference type="Gene3D" id="3.90.550.10">
    <property type="entry name" value="Spore Coat Polysaccharide Biosynthesis Protein SpsA, Chain A"/>
    <property type="match status" value="1"/>
</dbReference>
<dbReference type="Pfam" id="PF00535">
    <property type="entry name" value="Glycos_transf_2"/>
    <property type="match status" value="1"/>
</dbReference>
<dbReference type="CDD" id="cd02511">
    <property type="entry name" value="Beta4Glucosyltransferase"/>
    <property type="match status" value="1"/>
</dbReference>
<organism evidence="2 3">
    <name type="scientific">Acidilutibacter cellobiosedens</name>
    <dbReference type="NCBI Taxonomy" id="2507161"/>
    <lineage>
        <taxon>Bacteria</taxon>
        <taxon>Bacillati</taxon>
        <taxon>Bacillota</taxon>
        <taxon>Tissierellia</taxon>
        <taxon>Tissierellales</taxon>
        <taxon>Acidilutibacteraceae</taxon>
        <taxon>Acidilutibacter</taxon>
    </lineage>
</organism>
<keyword evidence="2" id="KW-0808">Transferase</keyword>
<evidence type="ECO:0000259" key="1">
    <source>
        <dbReference type="Pfam" id="PF00535"/>
    </source>
</evidence>
<protein>
    <submittedName>
        <fullName evidence="2">Glycosyltransferase family 2 protein</fullName>
    </submittedName>
</protein>
<dbReference type="SUPFAM" id="SSF48452">
    <property type="entry name" value="TPR-like"/>
    <property type="match status" value="1"/>
</dbReference>
<dbReference type="EMBL" id="CP035282">
    <property type="protein sequence ID" value="QAT63394.1"/>
    <property type="molecule type" value="Genomic_DNA"/>
</dbReference>
<evidence type="ECO:0000313" key="2">
    <source>
        <dbReference type="EMBL" id="QAT63394.1"/>
    </source>
</evidence>